<dbReference type="Gene3D" id="3.50.50.60">
    <property type="entry name" value="FAD/NAD(P)-binding domain"/>
    <property type="match status" value="2"/>
</dbReference>
<dbReference type="InterPro" id="IPR000960">
    <property type="entry name" value="Flavin_mOase"/>
</dbReference>
<dbReference type="GO" id="GO:0004497">
    <property type="term" value="F:monooxygenase activity"/>
    <property type="evidence" value="ECO:0007669"/>
    <property type="project" value="UniProtKB-KW"/>
</dbReference>
<keyword evidence="8" id="KW-1185">Reference proteome</keyword>
<keyword evidence="2 6" id="KW-0285">Flavoprotein</keyword>
<reference evidence="7 8" key="1">
    <citation type="submission" date="2024-11" db="EMBL/GenBank/DDBJ databases">
        <title>A near-complete genome assembly of Cinchona calisaya.</title>
        <authorList>
            <person name="Lian D.C."/>
            <person name="Zhao X.W."/>
            <person name="Wei L."/>
        </authorList>
    </citation>
    <scope>NUCLEOTIDE SEQUENCE [LARGE SCALE GENOMIC DNA]</scope>
    <source>
        <tissue evidence="7">Nenye</tissue>
    </source>
</reference>
<dbReference type="PANTHER" id="PTHR23023">
    <property type="entry name" value="DIMETHYLANILINE MONOOXYGENASE"/>
    <property type="match status" value="1"/>
</dbReference>
<organism evidence="7 8">
    <name type="scientific">Cinchona calisaya</name>
    <dbReference type="NCBI Taxonomy" id="153742"/>
    <lineage>
        <taxon>Eukaryota</taxon>
        <taxon>Viridiplantae</taxon>
        <taxon>Streptophyta</taxon>
        <taxon>Embryophyta</taxon>
        <taxon>Tracheophyta</taxon>
        <taxon>Spermatophyta</taxon>
        <taxon>Magnoliopsida</taxon>
        <taxon>eudicotyledons</taxon>
        <taxon>Gunneridae</taxon>
        <taxon>Pentapetalae</taxon>
        <taxon>asterids</taxon>
        <taxon>lamiids</taxon>
        <taxon>Gentianales</taxon>
        <taxon>Rubiaceae</taxon>
        <taxon>Cinchonoideae</taxon>
        <taxon>Cinchoneae</taxon>
        <taxon>Cinchona</taxon>
    </lineage>
</organism>
<proteinExistence type="inferred from homology"/>
<dbReference type="EMBL" id="JBJUIK010000010">
    <property type="protein sequence ID" value="KAL3514943.1"/>
    <property type="molecule type" value="Genomic_DNA"/>
</dbReference>
<dbReference type="FunFam" id="3.50.50.60:FF:000440">
    <property type="entry name" value="Flavin-containing monooxygenase"/>
    <property type="match status" value="1"/>
</dbReference>
<keyword evidence="5 6" id="KW-0560">Oxidoreductase</keyword>
<keyword evidence="3 6" id="KW-0274">FAD</keyword>
<dbReference type="FunFam" id="3.50.50.60:FF:000169">
    <property type="entry name" value="Flavin-containing monooxygenase"/>
    <property type="match status" value="1"/>
</dbReference>
<dbReference type="AlphaFoldDB" id="A0ABD2Z751"/>
<accession>A0ABD2Z751</accession>
<evidence type="ECO:0000256" key="3">
    <source>
        <dbReference type="ARBA" id="ARBA00022827"/>
    </source>
</evidence>
<evidence type="ECO:0000313" key="8">
    <source>
        <dbReference type="Proteomes" id="UP001630127"/>
    </source>
</evidence>
<dbReference type="InterPro" id="IPR036188">
    <property type="entry name" value="FAD/NAD-bd_sf"/>
</dbReference>
<name>A0ABD2Z751_9GENT</name>
<gene>
    <name evidence="7" type="ORF">ACH5RR_021845</name>
</gene>
<evidence type="ECO:0000256" key="5">
    <source>
        <dbReference type="ARBA" id="ARBA00023002"/>
    </source>
</evidence>
<evidence type="ECO:0000256" key="2">
    <source>
        <dbReference type="ARBA" id="ARBA00022630"/>
    </source>
</evidence>
<dbReference type="InterPro" id="IPR020946">
    <property type="entry name" value="Flavin_mOase-like"/>
</dbReference>
<evidence type="ECO:0000256" key="6">
    <source>
        <dbReference type="RuleBase" id="RU361177"/>
    </source>
</evidence>
<sequence>MEVVNKRVGIVGAGISGLLACKYALSKGFTPVVFESRSCIGGVWTKTIETTKLQTPGAAYQFSDFPWPADVQEEFPNQYQVFDYLKAYANHFDLVRHIRFSTKVVSLSYQGPSGPDDNGDAEMEAWTHWGGSCRGIWNIITVTTEQEQEQEEVHRFDFVILCVGRFSDVPNIPEFPPTDMGPEAFQGKVIHSMDYSEMGTASAADLVKGKRVAVVGFQKSAMDIAMECSTINGVEHPCTVLYRTEHWNVPDYLPWGIPMAYLYLNRFSELLVHKPRQGFLLSLLATLLSPLRWGISKFVETHIKRKLRLDKYGMVPKHSFLKELSSCLIATVPDGFYDRVDKGSIQLKKLGQNNSFGFCEQGILVDDGDPLEVDLVILCTGFRGVDKLKHIFSSPTFQDYIVGSHNAAVPLYRECIHPQIPQLAVIGFSESVSNLYTSEMRCKWVAELLNGTFKLPSIKEMEKDIEAWDKYMKQYSGEYYRRSCIGALHIWYNDQLCKDMGWNPHRKKGFFADLFQPYGPLDYAQP</sequence>
<dbReference type="Pfam" id="PF00743">
    <property type="entry name" value="FMO-like"/>
    <property type="match status" value="1"/>
</dbReference>
<dbReference type="PROSITE" id="PS51257">
    <property type="entry name" value="PROKAR_LIPOPROTEIN"/>
    <property type="match status" value="1"/>
</dbReference>
<dbReference type="FunFam" id="3.50.50.60:FF:000403">
    <property type="entry name" value="Flavin-containing monooxygenase"/>
    <property type="match status" value="1"/>
</dbReference>
<evidence type="ECO:0000256" key="4">
    <source>
        <dbReference type="ARBA" id="ARBA00022857"/>
    </source>
</evidence>
<comment type="similarity">
    <text evidence="1 6">Belongs to the FMO family.</text>
</comment>
<dbReference type="EC" id="1.-.-.-" evidence="6"/>
<keyword evidence="4" id="KW-0521">NADP</keyword>
<dbReference type="SUPFAM" id="SSF51905">
    <property type="entry name" value="FAD/NAD(P)-binding domain"/>
    <property type="match status" value="2"/>
</dbReference>
<dbReference type="PIRSF" id="PIRSF000332">
    <property type="entry name" value="FMO"/>
    <property type="match status" value="1"/>
</dbReference>
<comment type="caution">
    <text evidence="7">The sequence shown here is derived from an EMBL/GenBank/DDBJ whole genome shotgun (WGS) entry which is preliminary data.</text>
</comment>
<dbReference type="InterPro" id="IPR050346">
    <property type="entry name" value="FMO-like"/>
</dbReference>
<dbReference type="Proteomes" id="UP001630127">
    <property type="component" value="Unassembled WGS sequence"/>
</dbReference>
<protein>
    <recommendedName>
        <fullName evidence="6">Flavin-containing monooxygenase</fullName>
        <ecNumber evidence="6">1.-.-.-</ecNumber>
    </recommendedName>
</protein>
<evidence type="ECO:0000313" key="7">
    <source>
        <dbReference type="EMBL" id="KAL3514943.1"/>
    </source>
</evidence>
<evidence type="ECO:0000256" key="1">
    <source>
        <dbReference type="ARBA" id="ARBA00009183"/>
    </source>
</evidence>
<comment type="cofactor">
    <cofactor evidence="6">
        <name>FAD</name>
        <dbReference type="ChEBI" id="CHEBI:57692"/>
    </cofactor>
</comment>
<keyword evidence="6" id="KW-0503">Monooxygenase</keyword>